<dbReference type="Proteomes" id="UP000198836">
    <property type="component" value="Unassembled WGS sequence"/>
</dbReference>
<evidence type="ECO:0000313" key="2">
    <source>
        <dbReference type="EMBL" id="SFA40740.1"/>
    </source>
</evidence>
<dbReference type="Gene3D" id="3.40.390.70">
    <property type="match status" value="1"/>
</dbReference>
<feature type="chain" id="PRO_5011611876" description="Zinc-binding metallo-peptidase" evidence="1">
    <location>
        <begin position="22"/>
        <end position="314"/>
    </location>
</feature>
<dbReference type="PROSITE" id="PS51257">
    <property type="entry name" value="PROKAR_LIPOPROTEIN"/>
    <property type="match status" value="1"/>
</dbReference>
<organism evidence="2 3">
    <name type="scientific">Pedobacter suwonensis</name>
    <dbReference type="NCBI Taxonomy" id="332999"/>
    <lineage>
        <taxon>Bacteria</taxon>
        <taxon>Pseudomonadati</taxon>
        <taxon>Bacteroidota</taxon>
        <taxon>Sphingobacteriia</taxon>
        <taxon>Sphingobacteriales</taxon>
        <taxon>Sphingobacteriaceae</taxon>
        <taxon>Pedobacter</taxon>
    </lineage>
</organism>
<dbReference type="AlphaFoldDB" id="A0A1I0SMK2"/>
<feature type="signal peptide" evidence="1">
    <location>
        <begin position="1"/>
        <end position="21"/>
    </location>
</feature>
<dbReference type="STRING" id="332999.SAMN04488511_102153"/>
<keyword evidence="3" id="KW-1185">Reference proteome</keyword>
<evidence type="ECO:0000313" key="3">
    <source>
        <dbReference type="Proteomes" id="UP000198836"/>
    </source>
</evidence>
<dbReference type="InterPro" id="IPR030890">
    <property type="entry name" value="LP_HExxH_w_TonB"/>
</dbReference>
<reference evidence="3" key="1">
    <citation type="submission" date="2016-10" db="EMBL/GenBank/DDBJ databases">
        <authorList>
            <person name="Varghese N."/>
            <person name="Submissions S."/>
        </authorList>
    </citation>
    <scope>NUCLEOTIDE SEQUENCE [LARGE SCALE GENOMIC DNA]</scope>
    <source>
        <strain evidence="3">DSM 18130</strain>
    </source>
</reference>
<name>A0A1I0SMK2_9SPHI</name>
<dbReference type="RefSeq" id="WP_134203422.1">
    <property type="nucleotide sequence ID" value="NZ_FOJM01000002.1"/>
</dbReference>
<dbReference type="Pfam" id="PF15890">
    <property type="entry name" value="Peptidase_Mx1"/>
    <property type="match status" value="1"/>
</dbReference>
<gene>
    <name evidence="2" type="ORF">SAMN04488511_102153</name>
</gene>
<evidence type="ECO:0000256" key="1">
    <source>
        <dbReference type="SAM" id="SignalP"/>
    </source>
</evidence>
<keyword evidence="1" id="KW-0732">Signal</keyword>
<accession>A0A1I0SMK2</accession>
<protein>
    <recommendedName>
        <fullName evidence="4">Zinc-binding metallo-peptidase</fullName>
    </recommendedName>
</protein>
<proteinExistence type="predicted"/>
<evidence type="ECO:0008006" key="4">
    <source>
        <dbReference type="Google" id="ProtNLM"/>
    </source>
</evidence>
<sequence>MKIYSKLFILLAAMAIISSCAKKEETLTPSNINLTYKLPQGNNAFDQTIVNYYKTYGSYMLYQFTERDAYWTPTGWKRPVLNDAAGSWSGIDVSPAETSAVEAQVDLINKSLFTLYPAAFLKKYLPAKLLLCNKVDSIYTTFVFTPTYVTNKNIKKIPAFYSYDNIYINYGNSTVAQLTAAEKLAFLARLNQVFFQSINERGMILPSVEFMNSADYASTNSTQAVAYSKGLIANSNNTITPTADWNAYMMAMVTLSEADLNRSVVNTDKSAAGILNATKDSNGIIKKRYAIVRNYFINNFQVDLQAIGNKARGL</sequence>
<dbReference type="EMBL" id="FOJM01000002">
    <property type="protein sequence ID" value="SFA40740.1"/>
    <property type="molecule type" value="Genomic_DNA"/>
</dbReference>
<dbReference type="OrthoDB" id="1100648at2"/>